<sequence>MNTIAAMSTISLKASLLADGIRISQSARRAYGPPYLVKRRAYGNADQIDLRDASLPQELYLGSERLICAANFRIDAPWLLDFTGGKFFIHRVGADESFDVDFPKQPPYYDLVSEEDFRISKVVTLYGGGALGVFVYGDCSLVTMRKPCQYCSIEPNRKRAVDFLSMTSPEDVELAVYRALSMDDGTITQVMLNGGNLPDLDKSFGYYLRIAEATRKAVDRAGRKIPIHLIAFPPDDLGLIRHLSDLNVAIAFNSEVHDSALFERYCPGKAAIGGQALLRRALERAASVLVPGSVFSIFVGGLEPVASLTKGLREVAEIGATPVVNVFHADPETPLANHPCPSREVILEMGSALQSVYTEFHIKEPFYSGCGRNSLDSEAFDRRFH</sequence>
<comment type="caution">
    <text evidence="1">The sequence shown here is derived from an EMBL/GenBank/DDBJ whole genome shotgun (WGS) entry which is preliminary data.</text>
</comment>
<dbReference type="RefSeq" id="WP_343491135.1">
    <property type="nucleotide sequence ID" value="NZ_JBCPYA010000001.1"/>
</dbReference>
<proteinExistence type="predicted"/>
<accession>A0ABU9WBG2</accession>
<evidence type="ECO:0000313" key="2">
    <source>
        <dbReference type="Proteomes" id="UP001466933"/>
    </source>
</evidence>
<organism evidence="1 2">
    <name type="scientific">Burkholderia theae</name>
    <dbReference type="NCBI Taxonomy" id="3143496"/>
    <lineage>
        <taxon>Bacteria</taxon>
        <taxon>Pseudomonadati</taxon>
        <taxon>Pseudomonadota</taxon>
        <taxon>Betaproteobacteria</taxon>
        <taxon>Burkholderiales</taxon>
        <taxon>Burkholderiaceae</taxon>
        <taxon>Burkholderia</taxon>
    </lineage>
</organism>
<dbReference type="Gene3D" id="3.20.20.70">
    <property type="entry name" value="Aldolase class I"/>
    <property type="match status" value="1"/>
</dbReference>
<dbReference type="SUPFAM" id="SSF102114">
    <property type="entry name" value="Radical SAM enzymes"/>
    <property type="match status" value="1"/>
</dbReference>
<dbReference type="InterPro" id="IPR058240">
    <property type="entry name" value="rSAM_sf"/>
</dbReference>
<dbReference type="NCBIfam" id="NF045502">
    <property type="entry name" value="variant_rSAM"/>
    <property type="match status" value="1"/>
</dbReference>
<dbReference type="EMBL" id="JBCPYA010000001">
    <property type="protein sequence ID" value="MEN2469383.1"/>
    <property type="molecule type" value="Genomic_DNA"/>
</dbReference>
<keyword evidence="2" id="KW-1185">Reference proteome</keyword>
<dbReference type="InterPro" id="IPR013785">
    <property type="entry name" value="Aldolase_TIM"/>
</dbReference>
<reference evidence="1 2" key="1">
    <citation type="submission" date="2024-05" db="EMBL/GenBank/DDBJ databases">
        <title>Burkholderia sp. Nov. a novel bacteria isolated from rhizosphere soil of Camellia sinensis.</title>
        <authorList>
            <person name="Dong Y."/>
        </authorList>
    </citation>
    <scope>NUCLEOTIDE SEQUENCE [LARGE SCALE GENOMIC DNA]</scope>
    <source>
        <strain evidence="1 2">GS2Y</strain>
    </source>
</reference>
<dbReference type="Proteomes" id="UP001466933">
    <property type="component" value="Unassembled WGS sequence"/>
</dbReference>
<name>A0ABU9WBG2_9BURK</name>
<protein>
    <submittedName>
        <fullName evidence="1">Radical SAM protein</fullName>
    </submittedName>
</protein>
<evidence type="ECO:0000313" key="1">
    <source>
        <dbReference type="EMBL" id="MEN2469383.1"/>
    </source>
</evidence>
<gene>
    <name evidence="1" type="ORF">VOI36_05705</name>
</gene>